<feature type="region of interest" description="Disordered" evidence="5">
    <location>
        <begin position="34"/>
        <end position="53"/>
    </location>
</feature>
<protein>
    <submittedName>
        <fullName evidence="9">Lipase_3 domain-containing protein</fullName>
    </submittedName>
</protein>
<dbReference type="SUPFAM" id="SSF53474">
    <property type="entry name" value="alpha/beta-Hydrolases"/>
    <property type="match status" value="1"/>
</dbReference>
<dbReference type="VEuPathDB" id="FungiDB:PTTG_25968"/>
<keyword evidence="6" id="KW-0732">Signal</keyword>
<organism evidence="8">
    <name type="scientific">Puccinia triticina (isolate 1-1 / race 1 (BBBD))</name>
    <name type="common">Brown leaf rust fungus</name>
    <dbReference type="NCBI Taxonomy" id="630390"/>
    <lineage>
        <taxon>Eukaryota</taxon>
        <taxon>Fungi</taxon>
        <taxon>Dikarya</taxon>
        <taxon>Basidiomycota</taxon>
        <taxon>Pucciniomycotina</taxon>
        <taxon>Pucciniomycetes</taxon>
        <taxon>Pucciniales</taxon>
        <taxon>Pucciniaceae</taxon>
        <taxon>Puccinia</taxon>
    </lineage>
</organism>
<reference evidence="9" key="4">
    <citation type="submission" date="2025-05" db="UniProtKB">
        <authorList>
            <consortium name="EnsemblFungi"/>
        </authorList>
    </citation>
    <scope>IDENTIFICATION</scope>
    <source>
        <strain evidence="9">isolate 1-1 / race 1 (BBBD)</strain>
    </source>
</reference>
<dbReference type="AlphaFoldDB" id="A0A180GZ69"/>
<dbReference type="GO" id="GO:0006629">
    <property type="term" value="P:lipid metabolic process"/>
    <property type="evidence" value="ECO:0007669"/>
    <property type="project" value="InterPro"/>
</dbReference>
<dbReference type="EnsemblFungi" id="PTTG_25968-t43_1">
    <property type="protein sequence ID" value="PTTG_25968-t43_1-p1"/>
    <property type="gene ID" value="PTTG_25968"/>
</dbReference>
<dbReference type="OrthoDB" id="426718at2759"/>
<keyword evidence="1" id="KW-1015">Disulfide bond</keyword>
<evidence type="ECO:0000256" key="4">
    <source>
        <dbReference type="ARBA" id="ARBA00048461"/>
    </source>
</evidence>
<accession>A0A180GZ69</accession>
<dbReference type="STRING" id="630390.A0A180GZ69"/>
<sequence length="340" mass="37147">MIFCRVEALICALSLVVLSGAHRAIRPRALPSSQTASSEALQPARTNTSSISTSATWVPDHPDWEYLNGIPWWKTDATQQDHLRFHAYLSMAAYGDYAALCPSTFPKGFTVLENFNTEDGQAGFTALIPDMDKVVIVFRGYENYRALDWSEASIEDLVKDCQGCTVAAGVKKLYLSAKAATNNWEVAKKAVAAHCVVLDPSQPDKKKCIKFSVTGHAMGGAVAALAAMDLGSTGDVHYSHNQAMARVFNYASVVRYDNLFQVLAGQSIVAKDDYMVQIIPLGNFCHVGTKVVILGEMQQWLINCYGNNENSTCLGTGNNYAIHDNYFTPKGQCGTAHKAW</sequence>
<dbReference type="InterPro" id="IPR051218">
    <property type="entry name" value="Sec_MonoDiacylglyc_Lipase"/>
</dbReference>
<comment type="catalytic activity">
    <reaction evidence="3">
        <text>a diacylglycerol + H2O = a monoacylglycerol + a fatty acid + H(+)</text>
        <dbReference type="Rhea" id="RHEA:32731"/>
        <dbReference type="ChEBI" id="CHEBI:15377"/>
        <dbReference type="ChEBI" id="CHEBI:15378"/>
        <dbReference type="ChEBI" id="CHEBI:17408"/>
        <dbReference type="ChEBI" id="CHEBI:18035"/>
        <dbReference type="ChEBI" id="CHEBI:28868"/>
    </reaction>
</comment>
<dbReference type="Gene3D" id="3.40.50.1820">
    <property type="entry name" value="alpha/beta hydrolase"/>
    <property type="match status" value="1"/>
</dbReference>
<evidence type="ECO:0000256" key="5">
    <source>
        <dbReference type="SAM" id="MobiDB-lite"/>
    </source>
</evidence>
<dbReference type="Proteomes" id="UP000005240">
    <property type="component" value="Unassembled WGS sequence"/>
</dbReference>
<proteinExistence type="inferred from homology"/>
<name>A0A180GZ69_PUCT1</name>
<evidence type="ECO:0000256" key="6">
    <source>
        <dbReference type="SAM" id="SignalP"/>
    </source>
</evidence>
<dbReference type="InterPro" id="IPR029058">
    <property type="entry name" value="AB_hydrolase_fold"/>
</dbReference>
<dbReference type="Pfam" id="PF01764">
    <property type="entry name" value="Lipase_3"/>
    <property type="match status" value="1"/>
</dbReference>
<feature type="domain" description="Fungal lipase-type" evidence="7">
    <location>
        <begin position="135"/>
        <end position="264"/>
    </location>
</feature>
<comment type="catalytic activity">
    <reaction evidence="4">
        <text>a monoacylglycerol + H2O = glycerol + a fatty acid + H(+)</text>
        <dbReference type="Rhea" id="RHEA:15245"/>
        <dbReference type="ChEBI" id="CHEBI:15377"/>
        <dbReference type="ChEBI" id="CHEBI:15378"/>
        <dbReference type="ChEBI" id="CHEBI:17408"/>
        <dbReference type="ChEBI" id="CHEBI:17754"/>
        <dbReference type="ChEBI" id="CHEBI:28868"/>
    </reaction>
</comment>
<evidence type="ECO:0000259" key="7">
    <source>
        <dbReference type="Pfam" id="PF01764"/>
    </source>
</evidence>
<evidence type="ECO:0000256" key="3">
    <source>
        <dbReference type="ARBA" id="ARBA00047591"/>
    </source>
</evidence>
<dbReference type="PANTHER" id="PTHR45856:SF25">
    <property type="entry name" value="FUNGAL LIPASE-LIKE DOMAIN-CONTAINING PROTEIN"/>
    <property type="match status" value="1"/>
</dbReference>
<evidence type="ECO:0000256" key="2">
    <source>
        <dbReference type="ARBA" id="ARBA00043996"/>
    </source>
</evidence>
<dbReference type="PANTHER" id="PTHR45856">
    <property type="entry name" value="ALPHA/BETA-HYDROLASES SUPERFAMILY PROTEIN"/>
    <property type="match status" value="1"/>
</dbReference>
<evidence type="ECO:0000256" key="1">
    <source>
        <dbReference type="ARBA" id="ARBA00023157"/>
    </source>
</evidence>
<feature type="chain" id="PRO_5008110467" evidence="6">
    <location>
        <begin position="24"/>
        <end position="340"/>
    </location>
</feature>
<feature type="signal peptide" evidence="6">
    <location>
        <begin position="1"/>
        <end position="23"/>
    </location>
</feature>
<reference evidence="9 10" key="3">
    <citation type="journal article" date="2017" name="G3 (Bethesda)">
        <title>Comparative analysis highlights variable genome content of wheat rusts and divergence of the mating loci.</title>
        <authorList>
            <person name="Cuomo C.A."/>
            <person name="Bakkeren G."/>
            <person name="Khalil H.B."/>
            <person name="Panwar V."/>
            <person name="Joly D."/>
            <person name="Linning R."/>
            <person name="Sakthikumar S."/>
            <person name="Song X."/>
            <person name="Adiconis X."/>
            <person name="Fan L."/>
            <person name="Goldberg J.M."/>
            <person name="Levin J.Z."/>
            <person name="Young S."/>
            <person name="Zeng Q."/>
            <person name="Anikster Y."/>
            <person name="Bruce M."/>
            <person name="Wang M."/>
            <person name="Yin C."/>
            <person name="McCallum B."/>
            <person name="Szabo L.J."/>
            <person name="Hulbert S."/>
            <person name="Chen X."/>
            <person name="Fellers J.P."/>
        </authorList>
    </citation>
    <scope>NUCLEOTIDE SEQUENCE</scope>
    <source>
        <strain evidence="10">Isolate 1-1 / race 1 (BBBD)</strain>
        <strain evidence="9">isolate 1-1 / race 1 (BBBD)</strain>
    </source>
</reference>
<evidence type="ECO:0000313" key="9">
    <source>
        <dbReference type="EnsemblFungi" id="PTTG_25968-t43_1-p1"/>
    </source>
</evidence>
<gene>
    <name evidence="8" type="ORF">PTTG_25968</name>
</gene>
<reference evidence="8" key="2">
    <citation type="submission" date="2016-05" db="EMBL/GenBank/DDBJ databases">
        <title>Comparative analysis highlights variable genome content of wheat rusts and divergence of the mating loci.</title>
        <authorList>
            <person name="Cuomo C.A."/>
            <person name="Bakkeren G."/>
            <person name="Szabo L."/>
            <person name="Khalil H."/>
            <person name="Joly D."/>
            <person name="Goldberg J."/>
            <person name="Young S."/>
            <person name="Zeng Q."/>
            <person name="Fellers J."/>
        </authorList>
    </citation>
    <scope>NUCLEOTIDE SEQUENCE [LARGE SCALE GENOMIC DNA]</scope>
    <source>
        <strain evidence="8">1-1 BBBD Race 1</strain>
    </source>
</reference>
<evidence type="ECO:0000313" key="8">
    <source>
        <dbReference type="EMBL" id="OAV97801.1"/>
    </source>
</evidence>
<dbReference type="EMBL" id="ADAS02000011">
    <property type="protein sequence ID" value="OAV97801.1"/>
    <property type="molecule type" value="Genomic_DNA"/>
</dbReference>
<comment type="similarity">
    <text evidence="2">Belongs to the AB hydrolase superfamily. Lipase family. Class 3 subfamily.</text>
</comment>
<evidence type="ECO:0000313" key="10">
    <source>
        <dbReference type="Proteomes" id="UP000005240"/>
    </source>
</evidence>
<dbReference type="InterPro" id="IPR002921">
    <property type="entry name" value="Fungal_lipase-type"/>
</dbReference>
<keyword evidence="10" id="KW-1185">Reference proteome</keyword>
<reference evidence="8" key="1">
    <citation type="submission" date="2009-11" db="EMBL/GenBank/DDBJ databases">
        <authorList>
            <consortium name="The Broad Institute Genome Sequencing Platform"/>
            <person name="Ward D."/>
            <person name="Feldgarden M."/>
            <person name="Earl A."/>
            <person name="Young S.K."/>
            <person name="Zeng Q."/>
            <person name="Koehrsen M."/>
            <person name="Alvarado L."/>
            <person name="Berlin A."/>
            <person name="Bochicchio J."/>
            <person name="Borenstein D."/>
            <person name="Chapman S.B."/>
            <person name="Chen Z."/>
            <person name="Engels R."/>
            <person name="Freedman E."/>
            <person name="Gellesch M."/>
            <person name="Goldberg J."/>
            <person name="Griggs A."/>
            <person name="Gujja S."/>
            <person name="Heilman E."/>
            <person name="Heiman D."/>
            <person name="Hepburn T."/>
            <person name="Howarth C."/>
            <person name="Jen D."/>
            <person name="Larson L."/>
            <person name="Lewis B."/>
            <person name="Mehta T."/>
            <person name="Park D."/>
            <person name="Pearson M."/>
            <person name="Roberts A."/>
            <person name="Saif S."/>
            <person name="Shea T."/>
            <person name="Shenoy N."/>
            <person name="Sisk P."/>
            <person name="Stolte C."/>
            <person name="Sykes S."/>
            <person name="Thomson T."/>
            <person name="Walk T."/>
            <person name="White J."/>
            <person name="Yandava C."/>
            <person name="Izard J."/>
            <person name="Baranova O.V."/>
            <person name="Blanton J.M."/>
            <person name="Tanner A.C."/>
            <person name="Dewhirst F.E."/>
            <person name="Haas B."/>
            <person name="Nusbaum C."/>
            <person name="Birren B."/>
        </authorList>
    </citation>
    <scope>NUCLEOTIDE SEQUENCE [LARGE SCALE GENOMIC DNA]</scope>
    <source>
        <strain evidence="8">1-1 BBBD Race 1</strain>
    </source>
</reference>